<dbReference type="Proteomes" id="UP000811609">
    <property type="component" value="Chromosome 15"/>
</dbReference>
<organism evidence="1 2">
    <name type="scientific">Carya illinoinensis</name>
    <name type="common">Pecan</name>
    <dbReference type="NCBI Taxonomy" id="32201"/>
    <lineage>
        <taxon>Eukaryota</taxon>
        <taxon>Viridiplantae</taxon>
        <taxon>Streptophyta</taxon>
        <taxon>Embryophyta</taxon>
        <taxon>Tracheophyta</taxon>
        <taxon>Spermatophyta</taxon>
        <taxon>Magnoliopsida</taxon>
        <taxon>eudicotyledons</taxon>
        <taxon>Gunneridae</taxon>
        <taxon>Pentapetalae</taxon>
        <taxon>rosids</taxon>
        <taxon>fabids</taxon>
        <taxon>Fagales</taxon>
        <taxon>Juglandaceae</taxon>
        <taxon>Carya</taxon>
    </lineage>
</organism>
<evidence type="ECO:0000313" key="1">
    <source>
        <dbReference type="EMBL" id="KAG6626904.1"/>
    </source>
</evidence>
<accession>A0A8T1NCU4</accession>
<sequence>MIIYSSLNYFQKKLQSFQQSKIKSSGSLQN</sequence>
<keyword evidence="2" id="KW-1185">Reference proteome</keyword>
<proteinExistence type="predicted"/>
<dbReference type="AlphaFoldDB" id="A0A8T1NCU4"/>
<gene>
    <name evidence="1" type="ORF">CIPAW_15G084900</name>
</gene>
<reference evidence="1" key="1">
    <citation type="submission" date="2020-12" db="EMBL/GenBank/DDBJ databases">
        <title>WGS assembly of Carya illinoinensis cv. Pawnee.</title>
        <authorList>
            <person name="Platts A."/>
            <person name="Shu S."/>
            <person name="Wright S."/>
            <person name="Barry K."/>
            <person name="Edger P."/>
            <person name="Pires J.C."/>
            <person name="Schmutz J."/>
        </authorList>
    </citation>
    <scope>NUCLEOTIDE SEQUENCE</scope>
    <source>
        <tissue evidence="1">Leaf</tissue>
    </source>
</reference>
<comment type="caution">
    <text evidence="1">The sequence shown here is derived from an EMBL/GenBank/DDBJ whole genome shotgun (WGS) entry which is preliminary data.</text>
</comment>
<protein>
    <submittedName>
        <fullName evidence="1">Uncharacterized protein</fullName>
    </submittedName>
</protein>
<dbReference type="EMBL" id="CM031823">
    <property type="protein sequence ID" value="KAG6626904.1"/>
    <property type="molecule type" value="Genomic_DNA"/>
</dbReference>
<name>A0A8T1NCU4_CARIL</name>
<evidence type="ECO:0000313" key="2">
    <source>
        <dbReference type="Proteomes" id="UP000811609"/>
    </source>
</evidence>